<sequence length="496" mass="55602">MLIRSKWIGSKQKRGVTFKESEGDTLMILNPFRVTQSPSSNSSPLARPHWGCLITSKIEPGTYAERWANTVHVDRSSTEKSSVHTSQLNAVRATITRLIVTPPNREPVTIVSGNRDPSLVSGEFEKRFEPPQNTLLLKFHGLPQSTHSTNYGRYARTPLSFAPVFGENLLNFPPLSNLGGFDFIEQIRNLTWQQNEAESAVVITWQSEHWSSFGAGVPYRSIDEGAKPVAQALLGVLSKVPDSESGVMFGRQKFQVNLICNPPLETKFRYFRSTPTDIHAYWRHCTTTQTLLATVPLNLCLSVEVEEGDFDPATIQQDVNVVAHFKFDEFSSYDCSSLKTKFRFMNRLLFGNIDMYIPVDNWVRHILMARNNFPTQWCVPMERTLEIAAKSCVGMNKEQRIAFFTAIDNVFSQIIGPPGTGKSWVVGKLIEYCIHMAHRTMVCAQSNAAIREVLDKTVTTFETSGAPEEVLDSVIWNNASSSNNCALVPSSNGWNP</sequence>
<organism evidence="2 3">
    <name type="scientific">Hymenoscyphus albidus</name>
    <dbReference type="NCBI Taxonomy" id="595503"/>
    <lineage>
        <taxon>Eukaryota</taxon>
        <taxon>Fungi</taxon>
        <taxon>Dikarya</taxon>
        <taxon>Ascomycota</taxon>
        <taxon>Pezizomycotina</taxon>
        <taxon>Leotiomycetes</taxon>
        <taxon>Helotiales</taxon>
        <taxon>Helotiaceae</taxon>
        <taxon>Hymenoscyphus</taxon>
    </lineage>
</organism>
<name>A0A9N9M4V5_9HELO</name>
<dbReference type="GO" id="GO:0004386">
    <property type="term" value="F:helicase activity"/>
    <property type="evidence" value="ECO:0007669"/>
    <property type="project" value="InterPro"/>
</dbReference>
<dbReference type="Gene3D" id="3.40.50.300">
    <property type="entry name" value="P-loop containing nucleotide triphosphate hydrolases"/>
    <property type="match status" value="1"/>
</dbReference>
<dbReference type="InterPro" id="IPR041677">
    <property type="entry name" value="DNA2/NAM7_AAA_11"/>
</dbReference>
<dbReference type="AlphaFoldDB" id="A0A9N9M4V5"/>
<keyword evidence="3" id="KW-1185">Reference proteome</keyword>
<dbReference type="SUPFAM" id="SSF52540">
    <property type="entry name" value="P-loop containing nucleoside triphosphate hydrolases"/>
    <property type="match status" value="1"/>
</dbReference>
<dbReference type="EMBL" id="CAJVRM010000752">
    <property type="protein sequence ID" value="CAG8984159.1"/>
    <property type="molecule type" value="Genomic_DNA"/>
</dbReference>
<comment type="caution">
    <text evidence="2">The sequence shown here is derived from an EMBL/GenBank/DDBJ whole genome shotgun (WGS) entry which is preliminary data.</text>
</comment>
<accession>A0A9N9M4V5</accession>
<proteinExistence type="predicted"/>
<dbReference type="InterPro" id="IPR027417">
    <property type="entry name" value="P-loop_NTPase"/>
</dbReference>
<evidence type="ECO:0000313" key="3">
    <source>
        <dbReference type="Proteomes" id="UP000701801"/>
    </source>
</evidence>
<dbReference type="OrthoDB" id="3156807at2759"/>
<reference evidence="2" key="1">
    <citation type="submission" date="2021-07" db="EMBL/GenBank/DDBJ databases">
        <authorList>
            <person name="Durling M."/>
        </authorList>
    </citation>
    <scope>NUCLEOTIDE SEQUENCE</scope>
</reference>
<evidence type="ECO:0000259" key="1">
    <source>
        <dbReference type="Pfam" id="PF13086"/>
    </source>
</evidence>
<protein>
    <recommendedName>
        <fullName evidence="1">DNA2/NAM7 helicase helicase domain-containing protein</fullName>
    </recommendedName>
</protein>
<evidence type="ECO:0000313" key="2">
    <source>
        <dbReference type="EMBL" id="CAG8984159.1"/>
    </source>
</evidence>
<dbReference type="Proteomes" id="UP000701801">
    <property type="component" value="Unassembled WGS sequence"/>
</dbReference>
<feature type="domain" description="DNA2/NAM7 helicase helicase" evidence="1">
    <location>
        <begin position="395"/>
        <end position="465"/>
    </location>
</feature>
<gene>
    <name evidence="2" type="ORF">HYALB_00008161</name>
</gene>
<dbReference type="Pfam" id="PF13086">
    <property type="entry name" value="AAA_11"/>
    <property type="match status" value="1"/>
</dbReference>